<proteinExistence type="predicted"/>
<reference evidence="4" key="1">
    <citation type="submission" date="2025-08" db="UniProtKB">
        <authorList>
            <consortium name="RefSeq"/>
        </authorList>
    </citation>
    <scope>IDENTIFICATION</scope>
    <source>
        <tissue evidence="4">Tentacle</tissue>
    </source>
</reference>
<dbReference type="InterPro" id="IPR029071">
    <property type="entry name" value="Ubiquitin-like_domsf"/>
</dbReference>
<dbReference type="PROSITE" id="PS50053">
    <property type="entry name" value="UBIQUITIN_2"/>
    <property type="match status" value="1"/>
</dbReference>
<feature type="compositionally biased region" description="Basic and acidic residues" evidence="1">
    <location>
        <begin position="55"/>
        <end position="73"/>
    </location>
</feature>
<accession>A0A6P8HDS7</accession>
<dbReference type="InParanoid" id="A0A6P8HDS7"/>
<dbReference type="RefSeq" id="XP_031553836.1">
    <property type="nucleotide sequence ID" value="XM_031697976.1"/>
</dbReference>
<sequence>MSAREKKEKSDSKKKAPTGAEKSLTQHRERKLTAKKRKIPTISSSSDDSLDDDCMSAREKREKSKGNKKETGAKKKPIKSLTSQKALMDENADKQSMDIEKERQKSLTVKVNKIHGHETIEFTVNVKSDITVEELKKKLSGTTGIPEEEIILMIRGESCRDLHVKIKEIWSPQDIIGVIRSTDPDVTSVKSDTSFDGTQFDDDNWIGKEEYPSTEFDGTSLDANKTDIESQVKNFSSGDFATKEEIMLISKEIKEMQQQLYKMEHLLRGFASCKQCVKRFYKNAKEDNSTGSVVKSLHTQFQPPLTPDHHQSPAAHADHQSPIPEHSIITTTSCKAASSGLPESDAKPDLVMLGNPKHGICVNKDTLSKISNTKAKNYALKLFEVLFSREEAAIIIIKTLFQQGSPFSN</sequence>
<dbReference type="AlphaFoldDB" id="A0A6P8HDS7"/>
<gene>
    <name evidence="4" type="primary">LOC116290862</name>
</gene>
<dbReference type="Proteomes" id="UP000515163">
    <property type="component" value="Unplaced"/>
</dbReference>
<dbReference type="SUPFAM" id="SSF54236">
    <property type="entry name" value="Ubiquitin-like"/>
    <property type="match status" value="1"/>
</dbReference>
<feature type="region of interest" description="Disordered" evidence="1">
    <location>
        <begin position="1"/>
        <end position="97"/>
    </location>
</feature>
<dbReference type="InterPro" id="IPR000626">
    <property type="entry name" value="Ubiquitin-like_dom"/>
</dbReference>
<feature type="region of interest" description="Disordered" evidence="1">
    <location>
        <begin position="300"/>
        <end position="321"/>
    </location>
</feature>
<name>A0A6P8HDS7_ACTTE</name>
<dbReference type="OrthoDB" id="5990511at2759"/>
<dbReference type="Gene3D" id="3.10.20.90">
    <property type="entry name" value="Phosphatidylinositol 3-kinase Catalytic Subunit, Chain A, domain 1"/>
    <property type="match status" value="1"/>
</dbReference>
<organism evidence="3 4">
    <name type="scientific">Actinia tenebrosa</name>
    <name type="common">Australian red waratah sea anemone</name>
    <dbReference type="NCBI Taxonomy" id="6105"/>
    <lineage>
        <taxon>Eukaryota</taxon>
        <taxon>Metazoa</taxon>
        <taxon>Cnidaria</taxon>
        <taxon>Anthozoa</taxon>
        <taxon>Hexacorallia</taxon>
        <taxon>Actiniaria</taxon>
        <taxon>Actiniidae</taxon>
        <taxon>Actinia</taxon>
    </lineage>
</organism>
<feature type="compositionally biased region" description="Basic residues" evidence="1">
    <location>
        <begin position="28"/>
        <end position="39"/>
    </location>
</feature>
<evidence type="ECO:0000313" key="3">
    <source>
        <dbReference type="Proteomes" id="UP000515163"/>
    </source>
</evidence>
<feature type="compositionally biased region" description="Basic and acidic residues" evidence="1">
    <location>
        <begin position="87"/>
        <end position="97"/>
    </location>
</feature>
<evidence type="ECO:0000259" key="2">
    <source>
        <dbReference type="PROSITE" id="PS50053"/>
    </source>
</evidence>
<keyword evidence="3" id="KW-1185">Reference proteome</keyword>
<dbReference type="KEGG" id="aten:116290862"/>
<feature type="compositionally biased region" description="Basic and acidic residues" evidence="1">
    <location>
        <begin position="1"/>
        <end position="14"/>
    </location>
</feature>
<dbReference type="CDD" id="cd17039">
    <property type="entry name" value="Ubl_ubiquitin_like"/>
    <property type="match status" value="1"/>
</dbReference>
<evidence type="ECO:0000256" key="1">
    <source>
        <dbReference type="SAM" id="MobiDB-lite"/>
    </source>
</evidence>
<protein>
    <submittedName>
        <fullName evidence="4">Uncharacterized protein LOC116290862</fullName>
    </submittedName>
</protein>
<evidence type="ECO:0000313" key="4">
    <source>
        <dbReference type="RefSeq" id="XP_031553836.1"/>
    </source>
</evidence>
<feature type="compositionally biased region" description="Basic and acidic residues" evidence="1">
    <location>
        <begin position="307"/>
        <end position="319"/>
    </location>
</feature>
<dbReference type="GeneID" id="116290862"/>
<feature type="domain" description="Ubiquitin-like" evidence="2">
    <location>
        <begin position="107"/>
        <end position="161"/>
    </location>
</feature>